<dbReference type="Proteomes" id="UP000673975">
    <property type="component" value="Unassembled WGS sequence"/>
</dbReference>
<proteinExistence type="predicted"/>
<dbReference type="RefSeq" id="WP_210510864.1">
    <property type="nucleotide sequence ID" value="NZ_JAFIDN010000003.1"/>
</dbReference>
<organism evidence="2 3">
    <name type="scientific">Natronogracilivirga saccharolytica</name>
    <dbReference type="NCBI Taxonomy" id="2812953"/>
    <lineage>
        <taxon>Bacteria</taxon>
        <taxon>Pseudomonadati</taxon>
        <taxon>Balneolota</taxon>
        <taxon>Balneolia</taxon>
        <taxon>Balneolales</taxon>
        <taxon>Cyclonatronaceae</taxon>
        <taxon>Natronogracilivirga</taxon>
    </lineage>
</organism>
<dbReference type="AlphaFoldDB" id="A0A8J7UW86"/>
<gene>
    <name evidence="2" type="ORF">NATSA_04720</name>
</gene>
<name>A0A8J7UW86_9BACT</name>
<sequence>MNIENLLQLKNVSPGDDRHETIRREKTAEEFEELFARHLVREMTKNTFEMADNNGGPGQANSMYREFVTDTLAGKLASQRQLGMADLVTKYWNSQPGLNEKDENRPASEGPVELNDKRTENHTLK</sequence>
<evidence type="ECO:0000313" key="3">
    <source>
        <dbReference type="Proteomes" id="UP000673975"/>
    </source>
</evidence>
<keyword evidence="3" id="KW-1185">Reference proteome</keyword>
<reference evidence="2" key="1">
    <citation type="submission" date="2021-02" db="EMBL/GenBank/DDBJ databases">
        <title>Natronogracilivirga saccharolytica gen. nov. sp. nov. a new anaerobic, haloalkiliphilic carbohydrate-fermenting bacterium from soda lake and proposing of Cyclonatronumiaceae fam. nov. in the phylum Balneolaeota.</title>
        <authorList>
            <person name="Zhilina T.N."/>
            <person name="Sorokin D.Y."/>
            <person name="Zavarzina D.G."/>
            <person name="Toshchakov S.V."/>
            <person name="Kublanov I.V."/>
        </authorList>
    </citation>
    <scope>NUCLEOTIDE SEQUENCE</scope>
    <source>
        <strain evidence="2">Z-1702</strain>
    </source>
</reference>
<evidence type="ECO:0000313" key="2">
    <source>
        <dbReference type="EMBL" id="MBP3191964.1"/>
    </source>
</evidence>
<feature type="compositionally biased region" description="Basic and acidic residues" evidence="1">
    <location>
        <begin position="114"/>
        <end position="125"/>
    </location>
</feature>
<dbReference type="EMBL" id="JAFIDN010000003">
    <property type="protein sequence ID" value="MBP3191964.1"/>
    <property type="molecule type" value="Genomic_DNA"/>
</dbReference>
<protein>
    <submittedName>
        <fullName evidence="2">Rod-binding protein</fullName>
    </submittedName>
</protein>
<comment type="caution">
    <text evidence="2">The sequence shown here is derived from an EMBL/GenBank/DDBJ whole genome shotgun (WGS) entry which is preliminary data.</text>
</comment>
<feature type="region of interest" description="Disordered" evidence="1">
    <location>
        <begin position="94"/>
        <end position="125"/>
    </location>
</feature>
<evidence type="ECO:0000256" key="1">
    <source>
        <dbReference type="SAM" id="MobiDB-lite"/>
    </source>
</evidence>
<accession>A0A8J7UW86</accession>